<evidence type="ECO:0000313" key="1">
    <source>
        <dbReference type="EMBL" id="ACS66271.1"/>
    </source>
</evidence>
<dbReference type="HOGENOM" id="CLU_1102107_0_0_4"/>
<dbReference type="KEGG" id="rpf:Rpic12D_5037"/>
<protein>
    <submittedName>
        <fullName evidence="1">Uncharacterized protein</fullName>
    </submittedName>
</protein>
<accession>C6BPZ7</accession>
<keyword evidence="1" id="KW-0614">Plasmid</keyword>
<sequence>MSEIIKQYFEFVLASLGYPIDDIRWSLSHCQGDGMRFTGRLDDRVVAKRLLCDRPVFLGLALSAIDKGAKITISALRSSNDVHENTMEAELNFDTELTLAEDKAMTLLLSLVEEDIVNVSMNLRNKGYAICDSSPYGTEVLVRREIGEITAKVMVEHDECFPAPESGEALFDVVDLFDFANGRSSAVAVSVVVEHDGVEVGTASCGGYSASGRWEDLVGQSDFQALSRDLLADACVQARQRLGATKAERNAA</sequence>
<dbReference type="EMBL" id="CP001646">
    <property type="protein sequence ID" value="ACS66271.1"/>
    <property type="molecule type" value="Genomic_DNA"/>
</dbReference>
<reference evidence="1" key="1">
    <citation type="submission" date="2009-06" db="EMBL/GenBank/DDBJ databases">
        <title>Complete sequence plasmid 1 of Ralstonia pickettii 12D.</title>
        <authorList>
            <consortium name="US DOE Joint Genome Institute"/>
            <person name="Lucas S."/>
            <person name="Copeland A."/>
            <person name="Lapidus A."/>
            <person name="Glavina del Rio T."/>
            <person name="Dalin E."/>
            <person name="Tice H."/>
            <person name="Bruce D."/>
            <person name="Goodwin L."/>
            <person name="Pitluck S."/>
            <person name="Sims D."/>
            <person name="Meincke L."/>
            <person name="Brettin T."/>
            <person name="Detter J.C."/>
            <person name="Han C."/>
            <person name="Larimer F."/>
            <person name="Land M."/>
            <person name="Hauser L."/>
            <person name="Kyrpides N."/>
            <person name="Ovchinnikova G."/>
            <person name="Marsh T."/>
            <person name="Richardson P."/>
        </authorList>
    </citation>
    <scope>NUCLEOTIDE SEQUENCE [LARGE SCALE GENOMIC DNA]</scope>
    <source>
        <plasmid evidence="1">12D</plasmid>
        <plasmid evidence="1">pRp12D01</plasmid>
    </source>
</reference>
<gene>
    <name evidence="1" type="ordered locus">Rpic12D_5037</name>
</gene>
<proteinExistence type="predicted"/>
<organism evidence="1">
    <name type="scientific">Ralstonia pickettii (strain 12D)</name>
    <dbReference type="NCBI Taxonomy" id="428406"/>
    <lineage>
        <taxon>Bacteria</taxon>
        <taxon>Pseudomonadati</taxon>
        <taxon>Pseudomonadota</taxon>
        <taxon>Betaproteobacteria</taxon>
        <taxon>Burkholderiales</taxon>
        <taxon>Burkholderiaceae</taxon>
        <taxon>Ralstonia</taxon>
    </lineage>
</organism>
<geneLocation type="plasmid" evidence="1">
    <name>pRp12D01</name>
</geneLocation>
<dbReference type="AlphaFoldDB" id="C6BPZ7"/>
<name>C6BPZ7_RALP1</name>